<dbReference type="GO" id="GO:0022857">
    <property type="term" value="F:transmembrane transporter activity"/>
    <property type="evidence" value="ECO:0007669"/>
    <property type="project" value="InterPro"/>
</dbReference>
<feature type="transmembrane region" description="Helical" evidence="7">
    <location>
        <begin position="90"/>
        <end position="106"/>
    </location>
</feature>
<dbReference type="Gene3D" id="1.20.1250.20">
    <property type="entry name" value="MFS general substrate transporter like domains"/>
    <property type="match status" value="1"/>
</dbReference>
<evidence type="ECO:0000256" key="3">
    <source>
        <dbReference type="ARBA" id="ARBA00022475"/>
    </source>
</evidence>
<evidence type="ECO:0000256" key="1">
    <source>
        <dbReference type="ARBA" id="ARBA00004651"/>
    </source>
</evidence>
<keyword evidence="6 7" id="KW-0472">Membrane</keyword>
<feature type="transmembrane region" description="Helical" evidence="7">
    <location>
        <begin position="66"/>
        <end position="84"/>
    </location>
</feature>
<evidence type="ECO:0000256" key="4">
    <source>
        <dbReference type="ARBA" id="ARBA00022692"/>
    </source>
</evidence>
<dbReference type="InterPro" id="IPR036259">
    <property type="entry name" value="MFS_trans_sf"/>
</dbReference>
<keyword evidence="10" id="KW-1185">Reference proteome</keyword>
<keyword evidence="2" id="KW-0813">Transport</keyword>
<feature type="transmembrane region" description="Helical" evidence="7">
    <location>
        <begin position="39"/>
        <end position="59"/>
    </location>
</feature>
<dbReference type="RefSeq" id="WP_194461807.1">
    <property type="nucleotide sequence ID" value="NZ_BMOS01000013.1"/>
</dbReference>
<protein>
    <recommendedName>
        <fullName evidence="8">Major facilitator superfamily (MFS) profile domain-containing protein</fullName>
    </recommendedName>
</protein>
<feature type="domain" description="Major facilitator superfamily (MFS) profile" evidence="8">
    <location>
        <begin position="1"/>
        <end position="193"/>
    </location>
</feature>
<dbReference type="InterPro" id="IPR020846">
    <property type="entry name" value="MFS_dom"/>
</dbReference>
<evidence type="ECO:0000256" key="2">
    <source>
        <dbReference type="ARBA" id="ARBA00022448"/>
    </source>
</evidence>
<reference evidence="9" key="1">
    <citation type="journal article" date="2014" name="Int. J. Syst. Evol. Microbiol.">
        <title>Complete genome sequence of Corynebacterium casei LMG S-19264T (=DSM 44701T), isolated from a smear-ripened cheese.</title>
        <authorList>
            <consortium name="US DOE Joint Genome Institute (JGI-PGF)"/>
            <person name="Walter F."/>
            <person name="Albersmeier A."/>
            <person name="Kalinowski J."/>
            <person name="Ruckert C."/>
        </authorList>
    </citation>
    <scope>NUCLEOTIDE SEQUENCE</scope>
    <source>
        <strain evidence="9">JCM 17251</strain>
    </source>
</reference>
<dbReference type="InterPro" id="IPR011701">
    <property type="entry name" value="MFS"/>
</dbReference>
<organism evidence="9 10">
    <name type="scientific">Oceanobacillus indicireducens</name>
    <dbReference type="NCBI Taxonomy" id="1004261"/>
    <lineage>
        <taxon>Bacteria</taxon>
        <taxon>Bacillati</taxon>
        <taxon>Bacillota</taxon>
        <taxon>Bacilli</taxon>
        <taxon>Bacillales</taxon>
        <taxon>Bacillaceae</taxon>
        <taxon>Oceanobacillus</taxon>
    </lineage>
</organism>
<sequence>MVLLLFVNFCIFFIESQIESSLAQHIELTQGNGIEVIGVMLSIGTILILTLQPFVGYVIKQFNETTGFMMGGILFSTGPILFLFTSFSSMFWYIGMIVLTLGELILGPKLQTLTVELSDENNRGTYFSITGIGSNLAYFLGPVIGSFLISNSSIIILLSAMTIIGLFGTLLLVNVSKRKKHHTQFRNEQIESH</sequence>
<dbReference type="PROSITE" id="PS50850">
    <property type="entry name" value="MFS"/>
    <property type="match status" value="1"/>
</dbReference>
<dbReference type="GO" id="GO:0005886">
    <property type="term" value="C:plasma membrane"/>
    <property type="evidence" value="ECO:0007669"/>
    <property type="project" value="UniProtKB-SubCell"/>
</dbReference>
<name>A0A917Y053_9BACI</name>
<feature type="transmembrane region" description="Helical" evidence="7">
    <location>
        <begin position="126"/>
        <end position="148"/>
    </location>
</feature>
<dbReference type="EMBL" id="BMOS01000013">
    <property type="protein sequence ID" value="GGN59124.1"/>
    <property type="molecule type" value="Genomic_DNA"/>
</dbReference>
<keyword evidence="5 7" id="KW-1133">Transmembrane helix</keyword>
<dbReference type="AlphaFoldDB" id="A0A917Y053"/>
<keyword evidence="3" id="KW-1003">Cell membrane</keyword>
<reference evidence="9" key="2">
    <citation type="submission" date="2020-09" db="EMBL/GenBank/DDBJ databases">
        <authorList>
            <person name="Sun Q."/>
            <person name="Ohkuma M."/>
        </authorList>
    </citation>
    <scope>NUCLEOTIDE SEQUENCE</scope>
    <source>
        <strain evidence="9">JCM 17251</strain>
    </source>
</reference>
<dbReference type="PANTHER" id="PTHR23517:SF3">
    <property type="entry name" value="INTEGRAL MEMBRANE TRANSPORT PROTEIN"/>
    <property type="match status" value="1"/>
</dbReference>
<evidence type="ECO:0000256" key="6">
    <source>
        <dbReference type="ARBA" id="ARBA00023136"/>
    </source>
</evidence>
<dbReference type="InterPro" id="IPR050171">
    <property type="entry name" value="MFS_Transporters"/>
</dbReference>
<evidence type="ECO:0000256" key="7">
    <source>
        <dbReference type="SAM" id="Phobius"/>
    </source>
</evidence>
<keyword evidence="4 7" id="KW-0812">Transmembrane</keyword>
<dbReference type="PANTHER" id="PTHR23517">
    <property type="entry name" value="RESISTANCE PROTEIN MDTM, PUTATIVE-RELATED-RELATED"/>
    <property type="match status" value="1"/>
</dbReference>
<feature type="transmembrane region" description="Helical" evidence="7">
    <location>
        <begin position="154"/>
        <end position="175"/>
    </location>
</feature>
<evidence type="ECO:0000313" key="9">
    <source>
        <dbReference type="EMBL" id="GGN59124.1"/>
    </source>
</evidence>
<proteinExistence type="predicted"/>
<comment type="caution">
    <text evidence="9">The sequence shown here is derived from an EMBL/GenBank/DDBJ whole genome shotgun (WGS) entry which is preliminary data.</text>
</comment>
<comment type="subcellular location">
    <subcellularLocation>
        <location evidence="1">Cell membrane</location>
        <topology evidence="1">Multi-pass membrane protein</topology>
    </subcellularLocation>
</comment>
<evidence type="ECO:0000313" key="10">
    <source>
        <dbReference type="Proteomes" id="UP000624041"/>
    </source>
</evidence>
<accession>A0A917Y053</accession>
<dbReference type="SUPFAM" id="SSF103473">
    <property type="entry name" value="MFS general substrate transporter"/>
    <property type="match status" value="1"/>
</dbReference>
<dbReference type="Proteomes" id="UP000624041">
    <property type="component" value="Unassembled WGS sequence"/>
</dbReference>
<dbReference type="Pfam" id="PF07690">
    <property type="entry name" value="MFS_1"/>
    <property type="match status" value="1"/>
</dbReference>
<evidence type="ECO:0000259" key="8">
    <source>
        <dbReference type="PROSITE" id="PS50850"/>
    </source>
</evidence>
<gene>
    <name evidence="9" type="ORF">GCM10007971_21910</name>
</gene>
<evidence type="ECO:0000256" key="5">
    <source>
        <dbReference type="ARBA" id="ARBA00022989"/>
    </source>
</evidence>